<comment type="caution">
    <text evidence="1">The sequence shown here is derived from an EMBL/GenBank/DDBJ whole genome shotgun (WGS) entry which is preliminary data.</text>
</comment>
<dbReference type="AlphaFoldDB" id="A0A5M9J8C3"/>
<accession>A0A5M9J8C3</accession>
<sequence>MTCLIRRKIFKFSFRVGDYGFKNIKNISSQLTLYDHHPNIVASQSKIQSSHLDFVSTLSHLISITSTNHPSPSTSNHQTPTSNLHPPTSILHSQYAYLNSINSNSPHPSYHNLSRFSLWSR</sequence>
<proteinExistence type="predicted"/>
<dbReference type="Proteomes" id="UP000322873">
    <property type="component" value="Unassembled WGS sequence"/>
</dbReference>
<evidence type="ECO:0000313" key="1">
    <source>
        <dbReference type="EMBL" id="KAA8564139.1"/>
    </source>
</evidence>
<reference evidence="1 2" key="1">
    <citation type="submission" date="2019-06" db="EMBL/GenBank/DDBJ databases">
        <title>Genome Sequence of the Brown Rot Fungal Pathogen Monilinia fructicola.</title>
        <authorList>
            <person name="De Miccolis Angelini R.M."/>
            <person name="Landi L."/>
            <person name="Abate D."/>
            <person name="Pollastro S."/>
            <person name="Romanazzi G."/>
            <person name="Faretra F."/>
        </authorList>
    </citation>
    <scope>NUCLEOTIDE SEQUENCE [LARGE SCALE GENOMIC DNA]</scope>
    <source>
        <strain evidence="1 2">Mfrc123</strain>
    </source>
</reference>
<dbReference type="EMBL" id="VICG01000016">
    <property type="protein sequence ID" value="KAA8564139.1"/>
    <property type="molecule type" value="Genomic_DNA"/>
</dbReference>
<name>A0A5M9J8C3_MONFR</name>
<evidence type="ECO:0000313" key="2">
    <source>
        <dbReference type="Proteomes" id="UP000322873"/>
    </source>
</evidence>
<organism evidence="1 2">
    <name type="scientific">Monilinia fructicola</name>
    <name type="common">Brown rot fungus</name>
    <name type="synonym">Ciboria fructicola</name>
    <dbReference type="NCBI Taxonomy" id="38448"/>
    <lineage>
        <taxon>Eukaryota</taxon>
        <taxon>Fungi</taxon>
        <taxon>Dikarya</taxon>
        <taxon>Ascomycota</taxon>
        <taxon>Pezizomycotina</taxon>
        <taxon>Leotiomycetes</taxon>
        <taxon>Helotiales</taxon>
        <taxon>Sclerotiniaceae</taxon>
        <taxon>Monilinia</taxon>
    </lineage>
</organism>
<gene>
    <name evidence="1" type="ORF">EYC84_012116</name>
</gene>
<protein>
    <submittedName>
        <fullName evidence="1">Uncharacterized protein</fullName>
    </submittedName>
</protein>
<keyword evidence="2" id="KW-1185">Reference proteome</keyword>